<accession>F2PX71</accession>
<keyword evidence="4 6" id="KW-0560">Oxidoreductase</keyword>
<feature type="region of interest" description="Disordered" evidence="7">
    <location>
        <begin position="136"/>
        <end position="189"/>
    </location>
</feature>
<dbReference type="GO" id="GO:0050660">
    <property type="term" value="F:flavin adenine dinucleotide binding"/>
    <property type="evidence" value="ECO:0007669"/>
    <property type="project" value="TreeGrafter"/>
</dbReference>
<dbReference type="HOGENOM" id="CLU_070631_2_0_1"/>
<sequence>MMLAHRPASRFFILTALAVFFILTISFFRVSPISPEKRAPGHLVQQQEPIPKDGNVPLSLLQGETIMPTLENSTANGDCATHFVKLLQKYPPQTSSRNAAAGWGCLVHNEVNRRLRKDLFDCTKIGDFYDCGCGDDKDKKKGGDQSKGGANDGVKMQEDSTKPRKPKKMLWGDANGPFPGGPVEITDEP</sequence>
<dbReference type="Pfam" id="PF04777">
    <property type="entry name" value="Evr1_Alr"/>
    <property type="match status" value="1"/>
</dbReference>
<evidence type="ECO:0000259" key="8">
    <source>
        <dbReference type="PROSITE" id="PS51324"/>
    </source>
</evidence>
<feature type="domain" description="ERV/ALR sulfhydryl oxidase" evidence="8">
    <location>
        <begin position="26"/>
        <end position="129"/>
    </location>
</feature>
<evidence type="ECO:0000256" key="6">
    <source>
        <dbReference type="RuleBase" id="RU371123"/>
    </source>
</evidence>
<dbReference type="Gene3D" id="1.20.120.310">
    <property type="entry name" value="ERV/ALR sulfhydryl oxidase domain"/>
    <property type="match status" value="1"/>
</dbReference>
<dbReference type="AlphaFoldDB" id="F2PX71"/>
<evidence type="ECO:0000313" key="9">
    <source>
        <dbReference type="EMBL" id="EGE06489.1"/>
    </source>
</evidence>
<evidence type="ECO:0000256" key="4">
    <source>
        <dbReference type="ARBA" id="ARBA00023002"/>
    </source>
</evidence>
<dbReference type="SUPFAM" id="SSF69000">
    <property type="entry name" value="FAD-dependent thiol oxidase"/>
    <property type="match status" value="1"/>
</dbReference>
<keyword evidence="10" id="KW-1185">Reference proteome</keyword>
<dbReference type="OrthoDB" id="59470at2759"/>
<keyword evidence="5" id="KW-1015">Disulfide bond</keyword>
<gene>
    <name evidence="9" type="ORF">TEQG_05489</name>
</gene>
<evidence type="ECO:0000256" key="3">
    <source>
        <dbReference type="ARBA" id="ARBA00022827"/>
    </source>
</evidence>
<dbReference type="PANTHER" id="PTHR12645">
    <property type="entry name" value="ALR/ERV"/>
    <property type="match status" value="1"/>
</dbReference>
<dbReference type="PROSITE" id="PS51324">
    <property type="entry name" value="ERV_ALR"/>
    <property type="match status" value="1"/>
</dbReference>
<evidence type="ECO:0000313" key="10">
    <source>
        <dbReference type="Proteomes" id="UP000009169"/>
    </source>
</evidence>
<protein>
    <recommendedName>
        <fullName evidence="6">Sulfhydryl oxidase</fullName>
        <ecNumber evidence="6">1.8.3.2</ecNumber>
    </recommendedName>
</protein>
<evidence type="ECO:0000256" key="1">
    <source>
        <dbReference type="ARBA" id="ARBA00001974"/>
    </source>
</evidence>
<dbReference type="EMBL" id="DS995748">
    <property type="protein sequence ID" value="EGE06489.1"/>
    <property type="molecule type" value="Genomic_DNA"/>
</dbReference>
<proteinExistence type="predicted"/>
<name>F2PX71_TRIEC</name>
<dbReference type="Proteomes" id="UP000009169">
    <property type="component" value="Unassembled WGS sequence"/>
</dbReference>
<comment type="catalytic activity">
    <reaction evidence="6">
        <text>2 R'C(R)SH + O2 = R'C(R)S-S(R)CR' + H2O2</text>
        <dbReference type="Rhea" id="RHEA:17357"/>
        <dbReference type="ChEBI" id="CHEBI:15379"/>
        <dbReference type="ChEBI" id="CHEBI:16240"/>
        <dbReference type="ChEBI" id="CHEBI:16520"/>
        <dbReference type="ChEBI" id="CHEBI:17412"/>
        <dbReference type="EC" id="1.8.3.2"/>
    </reaction>
</comment>
<keyword evidence="3 6" id="KW-0274">FAD</keyword>
<evidence type="ECO:0000256" key="2">
    <source>
        <dbReference type="ARBA" id="ARBA00022630"/>
    </source>
</evidence>
<dbReference type="eggNOG" id="KOG3355">
    <property type="taxonomic scope" value="Eukaryota"/>
</dbReference>
<dbReference type="VEuPathDB" id="FungiDB:TEQG_05489"/>
<dbReference type="InterPro" id="IPR017905">
    <property type="entry name" value="ERV/ALR_sulphydryl_oxidase"/>
</dbReference>
<dbReference type="EC" id="1.8.3.2" evidence="6"/>
<keyword evidence="2 6" id="KW-0285">Flavoprotein</keyword>
<evidence type="ECO:0000256" key="5">
    <source>
        <dbReference type="ARBA" id="ARBA00023157"/>
    </source>
</evidence>
<organism evidence="9 10">
    <name type="scientific">Trichophyton equinum (strain ATCC MYA-4606 / CBS 127.97)</name>
    <name type="common">Horse ringworm fungus</name>
    <dbReference type="NCBI Taxonomy" id="559882"/>
    <lineage>
        <taxon>Eukaryota</taxon>
        <taxon>Fungi</taxon>
        <taxon>Dikarya</taxon>
        <taxon>Ascomycota</taxon>
        <taxon>Pezizomycotina</taxon>
        <taxon>Eurotiomycetes</taxon>
        <taxon>Eurotiomycetidae</taxon>
        <taxon>Onygenales</taxon>
        <taxon>Arthrodermataceae</taxon>
        <taxon>Trichophyton</taxon>
    </lineage>
</organism>
<comment type="cofactor">
    <cofactor evidence="1 6">
        <name>FAD</name>
        <dbReference type="ChEBI" id="CHEBI:57692"/>
    </cofactor>
</comment>
<dbReference type="PANTHER" id="PTHR12645:SF1">
    <property type="entry name" value="FAD-LINKED SULFHYDRYL OXIDASE ERV2"/>
    <property type="match status" value="1"/>
</dbReference>
<reference evidence="10" key="1">
    <citation type="journal article" date="2012" name="MBio">
        <title>Comparative genome analysis of Trichophyton rubrum and related dermatophytes reveals candidate genes involved in infection.</title>
        <authorList>
            <person name="Martinez D.A."/>
            <person name="Oliver B.G."/>
            <person name="Graeser Y."/>
            <person name="Goldberg J.M."/>
            <person name="Li W."/>
            <person name="Martinez-Rossi N.M."/>
            <person name="Monod M."/>
            <person name="Shelest E."/>
            <person name="Barton R.C."/>
            <person name="Birch E."/>
            <person name="Brakhage A.A."/>
            <person name="Chen Z."/>
            <person name="Gurr S.J."/>
            <person name="Heiman D."/>
            <person name="Heitman J."/>
            <person name="Kosti I."/>
            <person name="Rossi A."/>
            <person name="Saif S."/>
            <person name="Samalova M."/>
            <person name="Saunders C.W."/>
            <person name="Shea T."/>
            <person name="Summerbell R.C."/>
            <person name="Xu J."/>
            <person name="Young S."/>
            <person name="Zeng Q."/>
            <person name="Birren B.W."/>
            <person name="Cuomo C.A."/>
            <person name="White T.C."/>
        </authorList>
    </citation>
    <scope>NUCLEOTIDE SEQUENCE [LARGE SCALE GENOMIC DNA]</scope>
    <source>
        <strain evidence="10">ATCC MYA-4606 / CBS 127.97</strain>
    </source>
</reference>
<dbReference type="InterPro" id="IPR036774">
    <property type="entry name" value="ERV/ALR_sulphydryl_oxid_sf"/>
</dbReference>
<dbReference type="GO" id="GO:0016971">
    <property type="term" value="F:flavin-dependent sulfhydryl oxidase activity"/>
    <property type="evidence" value="ECO:0007669"/>
    <property type="project" value="InterPro"/>
</dbReference>
<dbReference type="InterPro" id="IPR039799">
    <property type="entry name" value="ALR/ERV"/>
</dbReference>
<dbReference type="GO" id="GO:0005739">
    <property type="term" value="C:mitochondrion"/>
    <property type="evidence" value="ECO:0007669"/>
    <property type="project" value="TreeGrafter"/>
</dbReference>
<evidence type="ECO:0000256" key="7">
    <source>
        <dbReference type="SAM" id="MobiDB-lite"/>
    </source>
</evidence>